<dbReference type="AlphaFoldDB" id="A0A2K8L334"/>
<accession>A0A2K8L334</accession>
<protein>
    <submittedName>
        <fullName evidence="3">Cellulose synthase subunit</fullName>
    </submittedName>
</protein>
<proteinExistence type="predicted"/>
<evidence type="ECO:0000313" key="4">
    <source>
        <dbReference type="Proteomes" id="UP000231701"/>
    </source>
</evidence>
<gene>
    <name evidence="3" type="ORF">Ga0123461_1838</name>
</gene>
<reference evidence="3 4" key="1">
    <citation type="submission" date="2016-12" db="EMBL/GenBank/DDBJ databases">
        <title>Isolation and genomic insights into novel planktonic Zetaproteobacteria from stratified waters of the Chesapeake Bay.</title>
        <authorList>
            <person name="McAllister S.M."/>
            <person name="Kato S."/>
            <person name="Chan C.S."/>
            <person name="Chiu B.K."/>
            <person name="Field E.K."/>
        </authorList>
    </citation>
    <scope>NUCLEOTIDE SEQUENCE [LARGE SCALE GENOMIC DNA]</scope>
    <source>
        <strain evidence="3 4">CP-5</strain>
    </source>
</reference>
<evidence type="ECO:0000313" key="3">
    <source>
        <dbReference type="EMBL" id="ATX80251.1"/>
    </source>
</evidence>
<dbReference type="UniPathway" id="UPA00694"/>
<dbReference type="OrthoDB" id="7315676at2"/>
<keyword evidence="1" id="KW-0812">Transmembrane</keyword>
<feature type="transmembrane region" description="Helical" evidence="1">
    <location>
        <begin position="713"/>
        <end position="733"/>
    </location>
</feature>
<dbReference type="Gene3D" id="2.60.120.260">
    <property type="entry name" value="Galactose-binding domain-like"/>
    <property type="match status" value="1"/>
</dbReference>
<evidence type="ECO:0000256" key="1">
    <source>
        <dbReference type="SAM" id="Phobius"/>
    </source>
</evidence>
<keyword evidence="1" id="KW-0472">Membrane</keyword>
<feature type="signal peptide" evidence="2">
    <location>
        <begin position="1"/>
        <end position="20"/>
    </location>
</feature>
<name>A0A2K8L334_MARES</name>
<dbReference type="RefSeq" id="WP_100278042.1">
    <property type="nucleotide sequence ID" value="NZ_CP018799.1"/>
</dbReference>
<dbReference type="KEGG" id="maes:Ga0123461_1838"/>
<evidence type="ECO:0000256" key="2">
    <source>
        <dbReference type="SAM" id="SignalP"/>
    </source>
</evidence>
<dbReference type="Proteomes" id="UP000231701">
    <property type="component" value="Chromosome"/>
</dbReference>
<feature type="chain" id="PRO_5040913897" evidence="2">
    <location>
        <begin position="21"/>
        <end position="777"/>
    </location>
</feature>
<dbReference type="EMBL" id="CP018799">
    <property type="protein sequence ID" value="ATX80251.1"/>
    <property type="molecule type" value="Genomic_DNA"/>
</dbReference>
<keyword evidence="2" id="KW-0732">Signal</keyword>
<organism evidence="3 4">
    <name type="scientific">Mariprofundus aestuarium</name>
    <dbReference type="NCBI Taxonomy" id="1921086"/>
    <lineage>
        <taxon>Bacteria</taxon>
        <taxon>Pseudomonadati</taxon>
        <taxon>Pseudomonadota</taxon>
        <taxon>Candidatius Mariprofundia</taxon>
        <taxon>Mariprofundales</taxon>
        <taxon>Mariprofundaceae</taxon>
        <taxon>Mariprofundus</taxon>
    </lineage>
</organism>
<keyword evidence="1" id="KW-1133">Transmembrane helix</keyword>
<keyword evidence="4" id="KW-1185">Reference proteome</keyword>
<sequence length="777" mass="86226">MKKIVFLSMAVLLFGFQAEAKIGDSLKISGKQATVYSGPADTASKVMSVSSSMKLVEMERQAGWVLVTVRPSGVQGWVKEKDLTAAKNIGTLATSLPSARKALNAMGPVRTVTLDDMGFKKGHVFRASQAGHHQDFFFETPMDSNVRGGVFRISYRASNMLMKLSNIRVFANDVPLIQIPIEGDNLVHEVGVVLPGSMFRDGMVKVTVESGTLVNANRCLDIRSGGGYLHILPSTAMDITYSSIDRSIRDAWRMLPHNVTVSLPAGNLDASQFASAMSVMELLANAGKEVAIKRLPEIGDVVIAPKGDIVSVLNQRGKSLKKGYVDLKSGDVFQTPTDNLNLIKSGNSVSIAVSEPYDVQPLYLIDERWELLAAGRHYDINKPDRFYDLRALPKDSGSDYYTLPLSQLDTSPHYVANETVWSTTLAPRDLPAGTRLDMLSLSIIAPVRWEADPNYEFYAFLNDVLVFSKRLENDGNKHNYSIPLPVEYQQQYNNLRFVVQHDIVSGDCFGVMPTDFVQITPDTAIVVKKTDREPTKFSGLSEYLSSGFDMVIAEKYLANPENALQLISHVASDLPIVMDYSRVRFMKESEALSPSGPFVAFGNFNLDSLDAPLRMDKGKVEIKDRDGQTFFSVNALPKITVAEIINDGSAHGLLVIPSDLITHDFDKKLRLIEGDVAFIDAHGVLLNIDSKQPTLAEVYYPDTKDWFAVLGEYRFWLLGLLWFLLSLAIVYVFRLTRRQQQGSDHDVEMPTSDDLHAQRVHHSNINTEDDDVNLSNK</sequence>